<dbReference type="KEGG" id="bdw:94337147"/>
<feature type="non-terminal residue" evidence="1">
    <location>
        <position position="1"/>
    </location>
</feature>
<gene>
    <name evidence="1" type="ORF">BdWA1_002850</name>
</gene>
<organism evidence="1 2">
    <name type="scientific">Babesia duncani</name>
    <dbReference type="NCBI Taxonomy" id="323732"/>
    <lineage>
        <taxon>Eukaryota</taxon>
        <taxon>Sar</taxon>
        <taxon>Alveolata</taxon>
        <taxon>Apicomplexa</taxon>
        <taxon>Aconoidasida</taxon>
        <taxon>Piroplasmida</taxon>
        <taxon>Babesiidae</taxon>
        <taxon>Babesia</taxon>
    </lineage>
</organism>
<evidence type="ECO:0000313" key="2">
    <source>
        <dbReference type="Proteomes" id="UP001214638"/>
    </source>
</evidence>
<dbReference type="RefSeq" id="XP_067803091.1">
    <property type="nucleotide sequence ID" value="XM_067947869.1"/>
</dbReference>
<dbReference type="EMBL" id="JALLKP010000003">
    <property type="protein sequence ID" value="KAK2196249.1"/>
    <property type="molecule type" value="Genomic_DNA"/>
</dbReference>
<reference evidence="1" key="1">
    <citation type="journal article" date="2023" name="Nat. Microbiol.">
        <title>Babesia duncani multi-omics identifies virulence factors and drug targets.</title>
        <authorList>
            <person name="Singh P."/>
            <person name="Lonardi S."/>
            <person name="Liang Q."/>
            <person name="Vydyam P."/>
            <person name="Khabirova E."/>
            <person name="Fang T."/>
            <person name="Gihaz S."/>
            <person name="Thekkiniath J."/>
            <person name="Munshi M."/>
            <person name="Abel S."/>
            <person name="Ciampossin L."/>
            <person name="Batugedara G."/>
            <person name="Gupta M."/>
            <person name="Lu X.M."/>
            <person name="Lenz T."/>
            <person name="Chakravarty S."/>
            <person name="Cornillot E."/>
            <person name="Hu Y."/>
            <person name="Ma W."/>
            <person name="Gonzalez L.M."/>
            <person name="Sanchez S."/>
            <person name="Estrada K."/>
            <person name="Sanchez-Flores A."/>
            <person name="Montero E."/>
            <person name="Harb O.S."/>
            <person name="Le Roch K.G."/>
            <person name="Mamoun C.B."/>
        </authorList>
    </citation>
    <scope>NUCLEOTIDE SEQUENCE</scope>
    <source>
        <strain evidence="1">WA1</strain>
    </source>
</reference>
<dbReference type="GeneID" id="94337147"/>
<feature type="non-terminal residue" evidence="1">
    <location>
        <position position="87"/>
    </location>
</feature>
<dbReference type="Proteomes" id="UP001214638">
    <property type="component" value="Unassembled WGS sequence"/>
</dbReference>
<comment type="caution">
    <text evidence="1">The sequence shown here is derived from an EMBL/GenBank/DDBJ whole genome shotgun (WGS) entry which is preliminary data.</text>
</comment>
<dbReference type="AlphaFoldDB" id="A0AAD9PK71"/>
<proteinExistence type="predicted"/>
<sequence>CSGGSGCECCEAAKKQFESCPCMACDLQQVIDEIKGSGENGSKKCCSDSSCPCSSDSNSNCRTKDAVLTALNTYCKCKDQVKQIKEK</sequence>
<keyword evidence="2" id="KW-1185">Reference proteome</keyword>
<name>A0AAD9PK71_9APIC</name>
<evidence type="ECO:0000313" key="1">
    <source>
        <dbReference type="EMBL" id="KAK2196249.1"/>
    </source>
</evidence>
<protein>
    <submittedName>
        <fullName evidence="1">Uncharacterized protein</fullName>
    </submittedName>
</protein>
<accession>A0AAD9PK71</accession>